<name>A0A8D8N1E8_CULPI</name>
<evidence type="ECO:0000256" key="1">
    <source>
        <dbReference type="SAM" id="MobiDB-lite"/>
    </source>
</evidence>
<sequence length="106" mass="12408">MKFDKDFCRFLYFLLRAFSSAFFLKRKMSSEQSIIFFFEKFTSNSAKTEQQNIKTVGNLKIKSELLNKNLSNQSHTHPRHSQSSQPANRKFSSRLSPRIGSKPFHV</sequence>
<feature type="region of interest" description="Disordered" evidence="1">
    <location>
        <begin position="68"/>
        <end position="106"/>
    </location>
</feature>
<organism evidence="2">
    <name type="scientific">Culex pipiens</name>
    <name type="common">House mosquito</name>
    <dbReference type="NCBI Taxonomy" id="7175"/>
    <lineage>
        <taxon>Eukaryota</taxon>
        <taxon>Metazoa</taxon>
        <taxon>Ecdysozoa</taxon>
        <taxon>Arthropoda</taxon>
        <taxon>Hexapoda</taxon>
        <taxon>Insecta</taxon>
        <taxon>Pterygota</taxon>
        <taxon>Neoptera</taxon>
        <taxon>Endopterygota</taxon>
        <taxon>Diptera</taxon>
        <taxon>Nematocera</taxon>
        <taxon>Culicoidea</taxon>
        <taxon>Culicidae</taxon>
        <taxon>Culicinae</taxon>
        <taxon>Culicini</taxon>
        <taxon>Culex</taxon>
        <taxon>Culex</taxon>
    </lineage>
</organism>
<reference evidence="2" key="1">
    <citation type="submission" date="2021-05" db="EMBL/GenBank/DDBJ databases">
        <authorList>
            <person name="Alioto T."/>
            <person name="Alioto T."/>
            <person name="Gomez Garrido J."/>
        </authorList>
    </citation>
    <scope>NUCLEOTIDE SEQUENCE</scope>
</reference>
<dbReference type="AlphaFoldDB" id="A0A8D8N1E8"/>
<dbReference type="EMBL" id="HBUE01238954">
    <property type="protein sequence ID" value="CAG6548469.1"/>
    <property type="molecule type" value="Transcribed_RNA"/>
</dbReference>
<proteinExistence type="predicted"/>
<protein>
    <submittedName>
        <fullName evidence="2">(northern house mosquito) hypothetical protein</fullName>
    </submittedName>
</protein>
<evidence type="ECO:0000313" key="2">
    <source>
        <dbReference type="EMBL" id="CAG6548469.1"/>
    </source>
</evidence>
<dbReference type="EMBL" id="HBUE01345931">
    <property type="protein sequence ID" value="CAG6600693.1"/>
    <property type="molecule type" value="Transcribed_RNA"/>
</dbReference>
<accession>A0A8D8N1E8</accession>
<feature type="compositionally biased region" description="Polar residues" evidence="1">
    <location>
        <begin position="68"/>
        <end position="87"/>
    </location>
</feature>